<evidence type="ECO:0000256" key="4">
    <source>
        <dbReference type="ARBA" id="ARBA00012564"/>
    </source>
</evidence>
<feature type="domain" description="Peptidase M1 alanyl aminopeptidase Ig-like fold" evidence="14">
    <location>
        <begin position="447"/>
        <end position="547"/>
    </location>
</feature>
<evidence type="ECO:0000259" key="14">
    <source>
        <dbReference type="Pfam" id="PF11940"/>
    </source>
</evidence>
<dbReference type="InterPro" id="IPR045357">
    <property type="entry name" value="Aminopeptidase_N-like_N"/>
</dbReference>
<evidence type="ECO:0000256" key="6">
    <source>
        <dbReference type="ARBA" id="ARBA00022438"/>
    </source>
</evidence>
<name>A0ABW2IIA4_9PROT</name>
<dbReference type="SUPFAM" id="SSF63737">
    <property type="entry name" value="Leukotriene A4 hydrolase N-terminal domain"/>
    <property type="match status" value="1"/>
</dbReference>
<evidence type="ECO:0000256" key="11">
    <source>
        <dbReference type="ARBA" id="ARBA00023049"/>
    </source>
</evidence>
<evidence type="ECO:0000256" key="10">
    <source>
        <dbReference type="ARBA" id="ARBA00022833"/>
    </source>
</evidence>
<dbReference type="RefSeq" id="WP_382166065.1">
    <property type="nucleotide sequence ID" value="NZ_JBHTBR010000002.1"/>
</dbReference>
<proteinExistence type="inferred from homology"/>
<dbReference type="InterPro" id="IPR014782">
    <property type="entry name" value="Peptidase_M1_dom"/>
</dbReference>
<dbReference type="Gene3D" id="3.30.2010.30">
    <property type="match status" value="1"/>
</dbReference>
<keyword evidence="7" id="KW-0645">Protease</keyword>
<dbReference type="PRINTS" id="PR00756">
    <property type="entry name" value="ALADIPTASE"/>
</dbReference>
<keyword evidence="11" id="KW-0482">Metalloprotease</keyword>
<evidence type="ECO:0000259" key="15">
    <source>
        <dbReference type="Pfam" id="PF17432"/>
    </source>
</evidence>
<comment type="similarity">
    <text evidence="3">Belongs to the peptidase M1 family.</text>
</comment>
<dbReference type="Pfam" id="PF11940">
    <property type="entry name" value="DUF3458"/>
    <property type="match status" value="1"/>
</dbReference>
<evidence type="ECO:0000313" key="18">
    <source>
        <dbReference type="Proteomes" id="UP001596492"/>
    </source>
</evidence>
<evidence type="ECO:0000256" key="2">
    <source>
        <dbReference type="ARBA" id="ARBA00001947"/>
    </source>
</evidence>
<dbReference type="InterPro" id="IPR027268">
    <property type="entry name" value="Peptidase_M4/M1_CTD_sf"/>
</dbReference>
<dbReference type="PANTHER" id="PTHR46322:SF1">
    <property type="entry name" value="PUROMYCIN-SENSITIVE AMINOPEPTIDASE"/>
    <property type="match status" value="1"/>
</dbReference>
<comment type="cofactor">
    <cofactor evidence="2">
        <name>Zn(2+)</name>
        <dbReference type="ChEBI" id="CHEBI:29105"/>
    </cofactor>
</comment>
<feature type="domain" description="Peptidase M1 membrane alanine aminopeptidase" evidence="13">
    <location>
        <begin position="228"/>
        <end position="442"/>
    </location>
</feature>
<accession>A0ABW2IIA4</accession>
<evidence type="ECO:0000259" key="13">
    <source>
        <dbReference type="Pfam" id="PF01433"/>
    </source>
</evidence>
<evidence type="ECO:0000259" key="16">
    <source>
        <dbReference type="Pfam" id="PF17900"/>
    </source>
</evidence>
<keyword evidence="6 17" id="KW-0031">Aminopeptidase</keyword>
<evidence type="ECO:0000256" key="5">
    <source>
        <dbReference type="ARBA" id="ARBA00015611"/>
    </source>
</evidence>
<organism evidence="17 18">
    <name type="scientific">Hirschia litorea</name>
    <dbReference type="NCBI Taxonomy" id="1199156"/>
    <lineage>
        <taxon>Bacteria</taxon>
        <taxon>Pseudomonadati</taxon>
        <taxon>Pseudomonadota</taxon>
        <taxon>Alphaproteobacteria</taxon>
        <taxon>Hyphomonadales</taxon>
        <taxon>Hyphomonadaceae</taxon>
        <taxon>Hirschia</taxon>
    </lineage>
</organism>
<evidence type="ECO:0000256" key="7">
    <source>
        <dbReference type="ARBA" id="ARBA00022670"/>
    </source>
</evidence>
<reference evidence="18" key="1">
    <citation type="journal article" date="2019" name="Int. J. Syst. Evol. Microbiol.">
        <title>The Global Catalogue of Microorganisms (GCM) 10K type strain sequencing project: providing services to taxonomists for standard genome sequencing and annotation.</title>
        <authorList>
            <consortium name="The Broad Institute Genomics Platform"/>
            <consortium name="The Broad Institute Genome Sequencing Center for Infectious Disease"/>
            <person name="Wu L."/>
            <person name="Ma J."/>
        </authorList>
    </citation>
    <scope>NUCLEOTIDE SEQUENCE [LARGE SCALE GENOMIC DNA]</scope>
    <source>
        <strain evidence="18">CCUG 51308</strain>
    </source>
</reference>
<evidence type="ECO:0000256" key="9">
    <source>
        <dbReference type="ARBA" id="ARBA00022801"/>
    </source>
</evidence>
<evidence type="ECO:0000256" key="3">
    <source>
        <dbReference type="ARBA" id="ARBA00010136"/>
    </source>
</evidence>
<dbReference type="Pfam" id="PF01433">
    <property type="entry name" value="Peptidase_M1"/>
    <property type="match status" value="1"/>
</dbReference>
<protein>
    <recommendedName>
        <fullName evidence="5 12">Aminopeptidase N</fullName>
        <ecNumber evidence="4 12">3.4.11.2</ecNumber>
    </recommendedName>
</protein>
<keyword evidence="10" id="KW-0862">Zinc</keyword>
<dbReference type="PANTHER" id="PTHR46322">
    <property type="entry name" value="PUROMYCIN-SENSITIVE AMINOPEPTIDASE"/>
    <property type="match status" value="1"/>
</dbReference>
<dbReference type="Proteomes" id="UP001596492">
    <property type="component" value="Unassembled WGS sequence"/>
</dbReference>
<evidence type="ECO:0000256" key="8">
    <source>
        <dbReference type="ARBA" id="ARBA00022723"/>
    </source>
</evidence>
<dbReference type="Gene3D" id="2.60.40.1730">
    <property type="entry name" value="tricorn interacting facor f3 domain"/>
    <property type="match status" value="1"/>
</dbReference>
<dbReference type="InterPro" id="IPR038438">
    <property type="entry name" value="PepN_Ig-like_sf"/>
</dbReference>
<dbReference type="Gene3D" id="2.60.40.1840">
    <property type="match status" value="1"/>
</dbReference>
<keyword evidence="18" id="KW-1185">Reference proteome</keyword>
<dbReference type="EC" id="3.4.11.2" evidence="4 12"/>
<evidence type="ECO:0000256" key="1">
    <source>
        <dbReference type="ARBA" id="ARBA00000098"/>
    </source>
</evidence>
<keyword evidence="8" id="KW-0479">Metal-binding</keyword>
<dbReference type="Pfam" id="PF17900">
    <property type="entry name" value="Peptidase_M1_N"/>
    <property type="match status" value="1"/>
</dbReference>
<sequence>MRTDTPPPVRLVDYRPYPFALDHVNLEFFLEPSKTRVRNKMTGRRVFGEHALMNLHGENLKLISIALNGHILPENQYEQTDEGLNIHMPAGEFCLEIETEISPEENTQLSGLYMSGGRFCTQCEAEGFRRITFYPDRPDVLAPFDVRMEANKEKYPYLLSNGNPGKSGDIGTDRHYAEWSDPHPKPSYLFALVAGDFDVYTDSFTTMSGKETPLAIYVDKGDYDRCAYAMDSLKRSMSWDEDVFGREYDLDVFNIVAVRDFNFGAMENKGLNIFNAAYVLADGKTATDADFEAIESIVAHEYFHNWTGNRITCRDWFQLCLKEGLTVYRDQEFSADMRSRAVTRIKDVIRLRARQFSEDGGPLAHSVRPDEYARIDNLYTATVYEKGAELIRMLRTLIGDTAFFAGLNRYFDTYDGQAATIEDFLNSFQLSTSENIKEFANWYSQSGTPVVTASGVYDSIARTYTLTVGQRTEPTPGQPDKLALPIPLRTALFSNKGRRLSTKLNGEINDEHLVVLRDFEQVFVFTDVSSAPIHSLNRGFSAPIKLKDGLNDANRSTLAAADNDPFAQWEGLQTLARGLLIDLASNEDGSMNDRIHAFVDAIDEAFTAAIDDPAFASLILRLPSVGELIQDQNASDPSKFHAARLTLKRAIARHIENSLVATIQNQETGPFDPSASAAGRRALKATAIDLLSSLQNEHAQRISDNFHSATTMTEILASMNALGNIEGGGAEGELFDNALTVFEEKWKDSALVMDKWYSVQAMSVRSDLRARLQRLCARTDFDLKNPNRVRAVAAAFAMNNPVAFHAPDGWGYEFLTDIILKVDGLNPALSARLATAFENWRRFSSDRQIHAEKQLRRLDDANLSKNAQDIITRALALSSS</sequence>
<dbReference type="InterPro" id="IPR037144">
    <property type="entry name" value="Peptidase_M1_pepN_C_sf"/>
</dbReference>
<evidence type="ECO:0000256" key="12">
    <source>
        <dbReference type="NCBIfam" id="TIGR02414"/>
    </source>
</evidence>
<dbReference type="NCBIfam" id="TIGR02414">
    <property type="entry name" value="pepN_proteo"/>
    <property type="match status" value="1"/>
</dbReference>
<dbReference type="Gene3D" id="1.10.390.10">
    <property type="entry name" value="Neutral Protease Domain 2"/>
    <property type="match status" value="1"/>
</dbReference>
<dbReference type="InterPro" id="IPR042097">
    <property type="entry name" value="Aminopeptidase_N-like_N_sf"/>
</dbReference>
<gene>
    <name evidence="17" type="primary">pepN</name>
    <name evidence="17" type="ORF">ACFQS8_04485</name>
</gene>
<keyword evidence="9 17" id="KW-0378">Hydrolase</keyword>
<dbReference type="Pfam" id="PF17432">
    <property type="entry name" value="DUF3458_C"/>
    <property type="match status" value="1"/>
</dbReference>
<comment type="catalytic activity">
    <reaction evidence="1">
        <text>Release of an N-terminal amino acid, Xaa-|-Yaa- from a peptide, amide or arylamide. Xaa is preferably Ala, but may be most amino acids including Pro (slow action). When a terminal hydrophobic residue is followed by a prolyl residue, the two may be released as an intact Xaa-Pro dipeptide.</text>
        <dbReference type="EC" id="3.4.11.2"/>
    </reaction>
</comment>
<evidence type="ECO:0000313" key="17">
    <source>
        <dbReference type="EMBL" id="MFC7290860.1"/>
    </source>
</evidence>
<feature type="domain" description="Aminopeptidase N-like N-terminal" evidence="16">
    <location>
        <begin position="84"/>
        <end position="189"/>
    </location>
</feature>
<dbReference type="GO" id="GO:0016285">
    <property type="term" value="F:alanyl aminopeptidase activity"/>
    <property type="evidence" value="ECO:0007669"/>
    <property type="project" value="UniProtKB-EC"/>
</dbReference>
<dbReference type="CDD" id="cd09600">
    <property type="entry name" value="M1_APN"/>
    <property type="match status" value="1"/>
</dbReference>
<feature type="domain" description="Peptidase M1 alanyl aminopeptidase C-terminal" evidence="15">
    <location>
        <begin position="553"/>
        <end position="876"/>
    </location>
</feature>
<dbReference type="InterPro" id="IPR001930">
    <property type="entry name" value="Peptidase_M1"/>
</dbReference>
<comment type="caution">
    <text evidence="17">The sequence shown here is derived from an EMBL/GenBank/DDBJ whole genome shotgun (WGS) entry which is preliminary data.</text>
</comment>
<dbReference type="InterPro" id="IPR035414">
    <property type="entry name" value="Peptidase_M1_pepN_Ig-like"/>
</dbReference>
<dbReference type="InterPro" id="IPR024601">
    <property type="entry name" value="Peptidase_M1_pepN_C"/>
</dbReference>
<dbReference type="EMBL" id="JBHTBR010000002">
    <property type="protein sequence ID" value="MFC7290860.1"/>
    <property type="molecule type" value="Genomic_DNA"/>
</dbReference>
<dbReference type="InterPro" id="IPR012779">
    <property type="entry name" value="Peptidase_M1_pepN"/>
</dbReference>
<dbReference type="Gene3D" id="1.25.50.10">
    <property type="entry name" value="Peptidase M1, alanyl aminopeptidase, C-terminal domain"/>
    <property type="match status" value="1"/>
</dbReference>
<dbReference type="SUPFAM" id="SSF55486">
    <property type="entry name" value="Metalloproteases ('zincins'), catalytic domain"/>
    <property type="match status" value="1"/>
</dbReference>